<dbReference type="GO" id="GO:0005886">
    <property type="term" value="C:plasma membrane"/>
    <property type="evidence" value="ECO:0007669"/>
    <property type="project" value="UniProtKB-ARBA"/>
</dbReference>
<keyword evidence="2" id="KW-1003">Cell membrane</keyword>
<dbReference type="EMBL" id="SZZH01000001">
    <property type="protein sequence ID" value="TKV61819.1"/>
    <property type="molecule type" value="Genomic_DNA"/>
</dbReference>
<evidence type="ECO:0000256" key="5">
    <source>
        <dbReference type="ARBA" id="ARBA00023136"/>
    </source>
</evidence>
<feature type="transmembrane region" description="Helical" evidence="6">
    <location>
        <begin position="12"/>
        <end position="34"/>
    </location>
</feature>
<evidence type="ECO:0000256" key="1">
    <source>
        <dbReference type="ARBA" id="ARBA00004141"/>
    </source>
</evidence>
<name>A0A4U6QN41_9ACTN</name>
<comment type="caution">
    <text evidence="7">The sequence shown here is derived from an EMBL/GenBank/DDBJ whole genome shotgun (WGS) entry which is preliminary data.</text>
</comment>
<keyword evidence="3 6" id="KW-0812">Transmembrane</keyword>
<dbReference type="PANTHER" id="PTHR34857">
    <property type="entry name" value="SLL0384 PROTEIN"/>
    <property type="match status" value="1"/>
</dbReference>
<comment type="subcellular location">
    <subcellularLocation>
        <location evidence="1">Membrane</location>
        <topology evidence="1">Multi-pass membrane protein</topology>
    </subcellularLocation>
</comment>
<evidence type="ECO:0000313" key="8">
    <source>
        <dbReference type="Proteomes" id="UP000306985"/>
    </source>
</evidence>
<sequence length="197" mass="21016">MIGLYRPGSSPLHRAPAGLKLFGLLVVVTVIVLLQSPWQLAVAAVLVAAGFAVARIPARVAVAQLWPMRWLLLVTAVFQVVFTGPERAVMVCGTLLLTVAAAALVTLTTRVTAMLDLCRRLLHPLRRWVDADRVGLLLALTIRCVPLLATVVSEVSAARKARGQSFSLRAIAAPVVVRALRTADEMGAALMARGVDD</sequence>
<organism evidence="7 8">
    <name type="scientific">Nakamurella flava</name>
    <dbReference type="NCBI Taxonomy" id="2576308"/>
    <lineage>
        <taxon>Bacteria</taxon>
        <taxon>Bacillati</taxon>
        <taxon>Actinomycetota</taxon>
        <taxon>Actinomycetes</taxon>
        <taxon>Nakamurellales</taxon>
        <taxon>Nakamurellaceae</taxon>
        <taxon>Nakamurella</taxon>
    </lineage>
</organism>
<keyword evidence="8" id="KW-1185">Reference proteome</keyword>
<gene>
    <name evidence="7" type="ORF">FDO65_09840</name>
</gene>
<evidence type="ECO:0000256" key="3">
    <source>
        <dbReference type="ARBA" id="ARBA00022692"/>
    </source>
</evidence>
<dbReference type="Pfam" id="PF02361">
    <property type="entry name" value="CbiQ"/>
    <property type="match status" value="1"/>
</dbReference>
<dbReference type="Proteomes" id="UP000306985">
    <property type="component" value="Unassembled WGS sequence"/>
</dbReference>
<dbReference type="OrthoDB" id="509049at2"/>
<keyword evidence="4 6" id="KW-1133">Transmembrane helix</keyword>
<dbReference type="InterPro" id="IPR003339">
    <property type="entry name" value="ABC/ECF_trnsptr_transmembrane"/>
</dbReference>
<keyword evidence="5 6" id="KW-0472">Membrane</keyword>
<reference evidence="7 8" key="1">
    <citation type="submission" date="2019-05" db="EMBL/GenBank/DDBJ databases">
        <title>Nakamurella sp. N5BH11, whole genome shotgun sequence.</title>
        <authorList>
            <person name="Tuo L."/>
        </authorList>
    </citation>
    <scope>NUCLEOTIDE SEQUENCE [LARGE SCALE GENOMIC DNA]</scope>
    <source>
        <strain evidence="7 8">N5BH11</strain>
    </source>
</reference>
<feature type="transmembrane region" description="Helical" evidence="6">
    <location>
        <begin position="40"/>
        <end position="58"/>
    </location>
</feature>
<proteinExistence type="predicted"/>
<evidence type="ECO:0000313" key="7">
    <source>
        <dbReference type="EMBL" id="TKV61819.1"/>
    </source>
</evidence>
<dbReference type="PANTHER" id="PTHR34857:SF2">
    <property type="entry name" value="SLL0384 PROTEIN"/>
    <property type="match status" value="1"/>
</dbReference>
<evidence type="ECO:0000256" key="6">
    <source>
        <dbReference type="SAM" id="Phobius"/>
    </source>
</evidence>
<dbReference type="RefSeq" id="WP_137449124.1">
    <property type="nucleotide sequence ID" value="NZ_SZZH01000001.1"/>
</dbReference>
<protein>
    <submittedName>
        <fullName evidence="7">Energy-coupling factor transporter transmembrane protein EcfT</fullName>
    </submittedName>
</protein>
<dbReference type="AlphaFoldDB" id="A0A4U6QN41"/>
<feature type="transmembrane region" description="Helical" evidence="6">
    <location>
        <begin position="88"/>
        <end position="113"/>
    </location>
</feature>
<evidence type="ECO:0000256" key="4">
    <source>
        <dbReference type="ARBA" id="ARBA00022989"/>
    </source>
</evidence>
<dbReference type="InterPro" id="IPR051611">
    <property type="entry name" value="ECF_transporter_component"/>
</dbReference>
<evidence type="ECO:0000256" key="2">
    <source>
        <dbReference type="ARBA" id="ARBA00022475"/>
    </source>
</evidence>
<accession>A0A4U6QN41</accession>